<evidence type="ECO:0000256" key="6">
    <source>
        <dbReference type="ARBA" id="ARBA00022679"/>
    </source>
</evidence>
<evidence type="ECO:0000256" key="4">
    <source>
        <dbReference type="ARBA" id="ARBA00012753"/>
    </source>
</evidence>
<keyword evidence="10" id="KW-1185">Reference proteome</keyword>
<organism evidence="9 10">
    <name type="scientific">Oikopleura dioica</name>
    <name type="common">Tunicate</name>
    <dbReference type="NCBI Taxonomy" id="34765"/>
    <lineage>
        <taxon>Eukaryota</taxon>
        <taxon>Metazoa</taxon>
        <taxon>Chordata</taxon>
        <taxon>Tunicata</taxon>
        <taxon>Appendicularia</taxon>
        <taxon>Copelata</taxon>
        <taxon>Oikopleuridae</taxon>
        <taxon>Oikopleura</taxon>
    </lineage>
</organism>
<evidence type="ECO:0000256" key="2">
    <source>
        <dbReference type="ARBA" id="ARBA00007441"/>
    </source>
</evidence>
<evidence type="ECO:0000313" key="9">
    <source>
        <dbReference type="EMBL" id="CAG5096802.1"/>
    </source>
</evidence>
<dbReference type="EC" id="2.6.1.1" evidence="4"/>
<dbReference type="InterPro" id="IPR015421">
    <property type="entry name" value="PyrdxlP-dep_Trfase_major"/>
</dbReference>
<dbReference type="Pfam" id="PF00155">
    <property type="entry name" value="Aminotran_1_2"/>
    <property type="match status" value="1"/>
</dbReference>
<dbReference type="PRINTS" id="PR00799">
    <property type="entry name" value="TRANSAMINASE"/>
</dbReference>
<dbReference type="Proteomes" id="UP001158576">
    <property type="component" value="Chromosome XSR"/>
</dbReference>
<dbReference type="InterPro" id="IPR015422">
    <property type="entry name" value="PyrdxlP-dep_Trfase_small"/>
</dbReference>
<comment type="similarity">
    <text evidence="2">Belongs to the class-I pyridoxal-phosphate-dependent aminotransferase family.</text>
</comment>
<name>A0ABN7SAT5_OIKDI</name>
<evidence type="ECO:0000256" key="3">
    <source>
        <dbReference type="ARBA" id="ARBA00011738"/>
    </source>
</evidence>
<keyword evidence="6" id="KW-0808">Transferase</keyword>
<dbReference type="InterPro" id="IPR004839">
    <property type="entry name" value="Aminotransferase_I/II_large"/>
</dbReference>
<protein>
    <recommendedName>
        <fullName evidence="4">aspartate transaminase</fullName>
        <ecNumber evidence="4">2.6.1.1</ecNumber>
    </recommendedName>
</protein>
<dbReference type="EMBL" id="OU015569">
    <property type="protein sequence ID" value="CAG5096802.1"/>
    <property type="molecule type" value="Genomic_DNA"/>
</dbReference>
<keyword evidence="5" id="KW-0032">Aminotransferase</keyword>
<evidence type="ECO:0000256" key="5">
    <source>
        <dbReference type="ARBA" id="ARBA00022576"/>
    </source>
</evidence>
<dbReference type="Gene3D" id="3.40.640.10">
    <property type="entry name" value="Type I PLP-dependent aspartate aminotransferase-like (Major domain)"/>
    <property type="match status" value="1"/>
</dbReference>
<evidence type="ECO:0000256" key="7">
    <source>
        <dbReference type="ARBA" id="ARBA00022898"/>
    </source>
</evidence>
<dbReference type="InterPro" id="IPR000796">
    <property type="entry name" value="Asp_trans"/>
</dbReference>
<evidence type="ECO:0000259" key="8">
    <source>
        <dbReference type="Pfam" id="PF00155"/>
    </source>
</evidence>
<dbReference type="Gene3D" id="3.90.1150.10">
    <property type="entry name" value="Aspartate Aminotransferase, domain 1"/>
    <property type="match status" value="1"/>
</dbReference>
<evidence type="ECO:0000313" key="10">
    <source>
        <dbReference type="Proteomes" id="UP001158576"/>
    </source>
</evidence>
<dbReference type="InterPro" id="IPR015424">
    <property type="entry name" value="PyrdxlP-dep_Trfase"/>
</dbReference>
<dbReference type="PANTHER" id="PTHR11879">
    <property type="entry name" value="ASPARTATE AMINOTRANSFERASE"/>
    <property type="match status" value="1"/>
</dbReference>
<dbReference type="SUPFAM" id="SSF53383">
    <property type="entry name" value="PLP-dependent transferases"/>
    <property type="match status" value="1"/>
</dbReference>
<keyword evidence="7" id="KW-0663">Pyridoxal phosphate</keyword>
<comment type="cofactor">
    <cofactor evidence="1">
        <name>pyridoxal 5'-phosphate</name>
        <dbReference type="ChEBI" id="CHEBI:597326"/>
    </cofactor>
</comment>
<accession>A0ABN7SAT5</accession>
<reference evidence="9 10" key="1">
    <citation type="submission" date="2021-04" db="EMBL/GenBank/DDBJ databases">
        <authorList>
            <person name="Bliznina A."/>
        </authorList>
    </citation>
    <scope>NUCLEOTIDE SEQUENCE [LARGE SCALE GENOMIC DNA]</scope>
</reference>
<proteinExistence type="inferred from homology"/>
<feature type="domain" description="Aminotransferase class I/classII large" evidence="8">
    <location>
        <begin position="29"/>
        <end position="395"/>
    </location>
</feature>
<evidence type="ECO:0000256" key="1">
    <source>
        <dbReference type="ARBA" id="ARBA00001933"/>
    </source>
</evidence>
<dbReference type="NCBIfam" id="NF006719">
    <property type="entry name" value="PRK09257.1"/>
    <property type="match status" value="1"/>
</dbReference>
<dbReference type="PANTHER" id="PTHR11879:SF55">
    <property type="entry name" value="GLUTAMATE OXALOACETATE TRANSAMINASE 1, ISOFORM B"/>
    <property type="match status" value="1"/>
</dbReference>
<comment type="subunit">
    <text evidence="3">Homodimer.</text>
</comment>
<sequence length="405" mass="44780">MSFFGNVQLAPPVAVFKLSADFRADENPQKINLGVGAYRDDDGKPWVLPVVSKVEKQIASDSSLNHEYLPIKGLPEFCEAATKLALGDSKTISEGRAAGVQTLSGTGALRLAADFLFQTFPAETTVLYSNPTWGNHLDIFKRAGFKNLAPYSYWSGDIKAADISKFVSDLQSAPDRSIILFHSCAHNPTGADPSAEQWNQLAEVVRAKNHFPIFDTAYQGFASGDPDKDAAALRSFADAGFEMMICQSFAKNFGLYNERCGNLVTITQTSQILDNVRSQQELIVRANYSNPPAHGARIVANVLNTPDLASEWRQNIKQMSDRIDLMRNELRGRLEKLGTPGQWNHITDQIGMFSFTGLNPDQCNFLKNERSCYLMSNGRISMAGLNSKNIDYFAQCVDEAVRKIQ</sequence>
<dbReference type="CDD" id="cd00609">
    <property type="entry name" value="AAT_like"/>
    <property type="match status" value="1"/>
</dbReference>
<gene>
    <name evidence="9" type="ORF">OKIOD_LOCUS6345</name>
</gene>